<dbReference type="AlphaFoldDB" id="A0AAV2T7C4"/>
<proteinExistence type="predicted"/>
<organism evidence="1 2">
    <name type="scientific">Calicophoron daubneyi</name>
    <name type="common">Rumen fluke</name>
    <name type="synonym">Paramphistomum daubneyi</name>
    <dbReference type="NCBI Taxonomy" id="300641"/>
    <lineage>
        <taxon>Eukaryota</taxon>
        <taxon>Metazoa</taxon>
        <taxon>Spiralia</taxon>
        <taxon>Lophotrochozoa</taxon>
        <taxon>Platyhelminthes</taxon>
        <taxon>Trematoda</taxon>
        <taxon>Digenea</taxon>
        <taxon>Plagiorchiida</taxon>
        <taxon>Pronocephalata</taxon>
        <taxon>Paramphistomoidea</taxon>
        <taxon>Paramphistomidae</taxon>
        <taxon>Calicophoron</taxon>
    </lineage>
</organism>
<comment type="caution">
    <text evidence="1">The sequence shown here is derived from an EMBL/GenBank/DDBJ whole genome shotgun (WGS) entry which is preliminary data.</text>
</comment>
<name>A0AAV2T7C4_CALDB</name>
<accession>A0AAV2T7C4</accession>
<evidence type="ECO:0000313" key="1">
    <source>
        <dbReference type="EMBL" id="CAL5131924.1"/>
    </source>
</evidence>
<sequence>MFQATLIIPCSPPSVHGIDENFQLSCSAPFGVIHSVVRSPELECWDTRHNHSPSKIKIYGDLHSHDILGISSDKPSVLDHKLRRIEGNTNYFHWTHRFFQH</sequence>
<evidence type="ECO:0000313" key="2">
    <source>
        <dbReference type="Proteomes" id="UP001497525"/>
    </source>
</evidence>
<dbReference type="EMBL" id="CAXLJL010000112">
    <property type="protein sequence ID" value="CAL5131924.1"/>
    <property type="molecule type" value="Genomic_DNA"/>
</dbReference>
<reference evidence="1" key="1">
    <citation type="submission" date="2024-06" db="EMBL/GenBank/DDBJ databases">
        <authorList>
            <person name="Liu X."/>
            <person name="Lenzi L."/>
            <person name="Haldenby T S."/>
            <person name="Uol C."/>
        </authorList>
    </citation>
    <scope>NUCLEOTIDE SEQUENCE</scope>
</reference>
<dbReference type="Proteomes" id="UP001497525">
    <property type="component" value="Unassembled WGS sequence"/>
</dbReference>
<protein>
    <submittedName>
        <fullName evidence="1">Uncharacterized protein</fullName>
    </submittedName>
</protein>
<gene>
    <name evidence="1" type="ORF">CDAUBV1_LOCUS4455</name>
</gene>